<name>A0A0V0R7J8_PSEPJ</name>
<reference evidence="9 10" key="1">
    <citation type="journal article" date="2015" name="Sci. Rep.">
        <title>Genome of the facultative scuticociliatosis pathogen Pseudocohnilembus persalinus provides insight into its virulence through horizontal gene transfer.</title>
        <authorList>
            <person name="Xiong J."/>
            <person name="Wang G."/>
            <person name="Cheng J."/>
            <person name="Tian M."/>
            <person name="Pan X."/>
            <person name="Warren A."/>
            <person name="Jiang C."/>
            <person name="Yuan D."/>
            <person name="Miao W."/>
        </authorList>
    </citation>
    <scope>NUCLEOTIDE SEQUENCE [LARGE SCALE GENOMIC DNA]</scope>
    <source>
        <strain evidence="9">36N120E</strain>
    </source>
</reference>
<dbReference type="InterPro" id="IPR001375">
    <property type="entry name" value="Peptidase_S9_cat"/>
</dbReference>
<feature type="domain" description="Peptidase S9 prolyl oligopeptidase catalytic" evidence="7">
    <location>
        <begin position="506"/>
        <end position="724"/>
    </location>
</feature>
<dbReference type="InterPro" id="IPR023302">
    <property type="entry name" value="Pept_S9A_N"/>
</dbReference>
<evidence type="ECO:0000256" key="2">
    <source>
        <dbReference type="ARBA" id="ARBA00005228"/>
    </source>
</evidence>
<comment type="similarity">
    <text evidence="2 6">Belongs to the peptidase S9A family.</text>
</comment>
<dbReference type="SUPFAM" id="SSF53474">
    <property type="entry name" value="alpha/beta-Hydrolases"/>
    <property type="match status" value="1"/>
</dbReference>
<dbReference type="FunFam" id="2.130.10.120:FF:000001">
    <property type="entry name" value="Prolyl endopeptidase"/>
    <property type="match status" value="1"/>
</dbReference>
<dbReference type="EC" id="3.4.21.-" evidence="6"/>
<dbReference type="AlphaFoldDB" id="A0A0V0R7J8"/>
<evidence type="ECO:0000259" key="7">
    <source>
        <dbReference type="Pfam" id="PF00326"/>
    </source>
</evidence>
<dbReference type="InParanoid" id="A0A0V0R7J8"/>
<evidence type="ECO:0000256" key="4">
    <source>
        <dbReference type="ARBA" id="ARBA00022801"/>
    </source>
</evidence>
<dbReference type="OMA" id="DGCKNAN"/>
<dbReference type="SUPFAM" id="SSF50993">
    <property type="entry name" value="Peptidase/esterase 'gauge' domain"/>
    <property type="match status" value="1"/>
</dbReference>
<dbReference type="Proteomes" id="UP000054937">
    <property type="component" value="Unassembled WGS sequence"/>
</dbReference>
<evidence type="ECO:0000313" key="9">
    <source>
        <dbReference type="EMBL" id="KRX10336.1"/>
    </source>
</evidence>
<accession>A0A0V0R7J8</accession>
<comment type="caution">
    <text evidence="9">The sequence shown here is derived from an EMBL/GenBank/DDBJ whole genome shotgun (WGS) entry which is preliminary data.</text>
</comment>
<proteinExistence type="inferred from homology"/>
<comment type="catalytic activity">
    <reaction evidence="1">
        <text>Hydrolysis of Pro-|-Xaa &gt;&gt; Ala-|-Xaa in oligopeptides.</text>
        <dbReference type="EC" id="3.4.21.26"/>
    </reaction>
</comment>
<feature type="domain" description="Peptidase S9A N-terminal" evidence="8">
    <location>
        <begin position="27"/>
        <end position="445"/>
    </location>
</feature>
<dbReference type="GO" id="GO:0006508">
    <property type="term" value="P:proteolysis"/>
    <property type="evidence" value="ECO:0007669"/>
    <property type="project" value="UniProtKB-KW"/>
</dbReference>
<dbReference type="Gene3D" id="2.130.10.120">
    <property type="entry name" value="Prolyl oligopeptidase, N-terminal domain"/>
    <property type="match status" value="1"/>
</dbReference>
<gene>
    <name evidence="9" type="ORF">PPERSA_02753</name>
</gene>
<dbReference type="GO" id="GO:0005829">
    <property type="term" value="C:cytosol"/>
    <property type="evidence" value="ECO:0007669"/>
    <property type="project" value="TreeGrafter"/>
</dbReference>
<evidence type="ECO:0000256" key="6">
    <source>
        <dbReference type="RuleBase" id="RU368024"/>
    </source>
</evidence>
<evidence type="ECO:0000256" key="3">
    <source>
        <dbReference type="ARBA" id="ARBA00022670"/>
    </source>
</evidence>
<dbReference type="OrthoDB" id="248387at2759"/>
<dbReference type="PRINTS" id="PR00862">
    <property type="entry name" value="PROLIGOPTASE"/>
</dbReference>
<evidence type="ECO:0000256" key="5">
    <source>
        <dbReference type="ARBA" id="ARBA00022825"/>
    </source>
</evidence>
<dbReference type="FunFam" id="3.40.50.1820:FF:000005">
    <property type="entry name" value="Prolyl endopeptidase"/>
    <property type="match status" value="1"/>
</dbReference>
<dbReference type="InterPro" id="IPR002471">
    <property type="entry name" value="Pept_S9_AS"/>
</dbReference>
<dbReference type="InterPro" id="IPR002470">
    <property type="entry name" value="Peptidase_S9A"/>
</dbReference>
<protein>
    <recommendedName>
        <fullName evidence="6">Prolyl endopeptidase</fullName>
        <ecNumber evidence="6">3.4.21.-</ecNumber>
    </recommendedName>
</protein>
<dbReference type="PANTHER" id="PTHR42881:SF2">
    <property type="entry name" value="PROLYL ENDOPEPTIDASE"/>
    <property type="match status" value="1"/>
</dbReference>
<dbReference type="GO" id="GO:0070012">
    <property type="term" value="F:oligopeptidase activity"/>
    <property type="evidence" value="ECO:0007669"/>
    <property type="project" value="TreeGrafter"/>
</dbReference>
<keyword evidence="5 6" id="KW-0720">Serine protease</keyword>
<keyword evidence="4 6" id="KW-0378">Hydrolase</keyword>
<dbReference type="PROSITE" id="PS00708">
    <property type="entry name" value="PRO_ENDOPEP_SER"/>
    <property type="match status" value="1"/>
</dbReference>
<evidence type="ECO:0000259" key="8">
    <source>
        <dbReference type="Pfam" id="PF02897"/>
    </source>
</evidence>
<dbReference type="InterPro" id="IPR051167">
    <property type="entry name" value="Prolyl_oligopep/macrocyclase"/>
</dbReference>
<keyword evidence="10" id="KW-1185">Reference proteome</keyword>
<dbReference type="GO" id="GO:0004252">
    <property type="term" value="F:serine-type endopeptidase activity"/>
    <property type="evidence" value="ECO:0007669"/>
    <property type="project" value="UniProtKB-UniRule"/>
</dbReference>
<dbReference type="InterPro" id="IPR029058">
    <property type="entry name" value="AB_hydrolase_fold"/>
</dbReference>
<evidence type="ECO:0000256" key="1">
    <source>
        <dbReference type="ARBA" id="ARBA00001070"/>
    </source>
</evidence>
<keyword evidence="3 6" id="KW-0645">Protease</keyword>
<dbReference type="Pfam" id="PF00326">
    <property type="entry name" value="Peptidase_S9"/>
    <property type="match status" value="1"/>
</dbReference>
<dbReference type="Gene3D" id="3.40.50.1820">
    <property type="entry name" value="alpha/beta hydrolase"/>
    <property type="match status" value="1"/>
</dbReference>
<dbReference type="PANTHER" id="PTHR42881">
    <property type="entry name" value="PROLYL ENDOPEPTIDASE"/>
    <property type="match status" value="1"/>
</dbReference>
<dbReference type="Pfam" id="PF02897">
    <property type="entry name" value="Peptidase_S9_N"/>
    <property type="match status" value="1"/>
</dbReference>
<evidence type="ECO:0000313" key="10">
    <source>
        <dbReference type="Proteomes" id="UP000054937"/>
    </source>
</evidence>
<sequence length="729" mass="84229">MIKNKQISKIINLSNQIMKNQSQLVYPPTKRDEKFLDDHKLPDPYRWLENSESPEVQEWVSNQNILTDGYLSQYEHREKLVSKLNEIYNYEKYMPLFKRGDNYYFKKNDGLQNQYVLYTQKSLHDTPEVFIDPNTLSEDGTTYLGVSSFSNDGKLFAYGLKKGGSDWTTIYVKNVETKQQLADKLEFVKFSSYSWTHDNKGFFYNTYPKPKNIDSTEGDKAGTETDSNLNQKVMYHVVGTHQSEDILIYENPSDPEKTYSHEISNDGKYLILYTNDGCSTSNKFYYASLENFKENSRKLQFVKLIDEFVNMFEYITNVGNKFYLISNCDEAKKNKVICIDLDKPEKQNWSTLIDEDKGVLSEAYLVYNDKLLLIYNEDVHDVMRLYDLKTGKFEKEIPTPSLGTVQIYKPQKEQEELFYLFTSFLYPNSIYEYNYKTGNNTLFKASTIQGFDPEQYETKQVFFENKNDKTKIPMFIITKKGSLDNGPQPLNLIGYGGFNISYSPFFSPFRVVLMKHLGINFAIANIRGGGEYGQEWHYAGTKENKQNVFNDFQSAGEYLIENKYTSPQQLIIQGGSNGGLLVGACINQRPDLFKAGIAQVGVLDMLRFHKFTIGHAWCSDYGNPDNEEDFKYIIEYSPVHNVNKNNKPYPAVLLTTGDHDDRVVPLHSYKYIATLQHELGNKEYQKEPLLIKVDTKAGHGEGKPTQKVIEETADIYSFMSLVLKQSWNA</sequence>
<organism evidence="9 10">
    <name type="scientific">Pseudocohnilembus persalinus</name>
    <name type="common">Ciliate</name>
    <dbReference type="NCBI Taxonomy" id="266149"/>
    <lineage>
        <taxon>Eukaryota</taxon>
        <taxon>Sar</taxon>
        <taxon>Alveolata</taxon>
        <taxon>Ciliophora</taxon>
        <taxon>Intramacronucleata</taxon>
        <taxon>Oligohymenophorea</taxon>
        <taxon>Scuticociliatia</taxon>
        <taxon>Philasterida</taxon>
        <taxon>Pseudocohnilembidae</taxon>
        <taxon>Pseudocohnilembus</taxon>
    </lineage>
</organism>
<dbReference type="EMBL" id="LDAU01000031">
    <property type="protein sequence ID" value="KRX10336.1"/>
    <property type="molecule type" value="Genomic_DNA"/>
</dbReference>